<evidence type="ECO:0000313" key="6">
    <source>
        <dbReference type="Proteomes" id="UP000198356"/>
    </source>
</evidence>
<gene>
    <name evidence="5" type="ORF">SAMN05421770_102122</name>
</gene>
<dbReference type="SUPFAM" id="SSF49452">
    <property type="entry name" value="Starch-binding domain-like"/>
    <property type="match status" value="1"/>
</dbReference>
<keyword evidence="6" id="KW-1185">Reference proteome</keyword>
<dbReference type="GO" id="GO:0009279">
    <property type="term" value="C:cell outer membrane"/>
    <property type="evidence" value="ECO:0007669"/>
    <property type="project" value="UniProtKB-SubCell"/>
</dbReference>
<keyword evidence="5" id="KW-0121">Carboxypeptidase</keyword>
<keyword evidence="4" id="KW-0732">Signal</keyword>
<keyword evidence="2" id="KW-0472">Membrane</keyword>
<dbReference type="GO" id="GO:0004180">
    <property type="term" value="F:carboxypeptidase activity"/>
    <property type="evidence" value="ECO:0007669"/>
    <property type="project" value="UniProtKB-KW"/>
</dbReference>
<feature type="signal peptide" evidence="4">
    <location>
        <begin position="1"/>
        <end position="18"/>
    </location>
</feature>
<evidence type="ECO:0000256" key="3">
    <source>
        <dbReference type="ARBA" id="ARBA00023237"/>
    </source>
</evidence>
<evidence type="ECO:0000313" key="5">
    <source>
        <dbReference type="EMBL" id="SNS73666.1"/>
    </source>
</evidence>
<organism evidence="5 6">
    <name type="scientific">Granulicella rosea</name>
    <dbReference type="NCBI Taxonomy" id="474952"/>
    <lineage>
        <taxon>Bacteria</taxon>
        <taxon>Pseudomonadati</taxon>
        <taxon>Acidobacteriota</taxon>
        <taxon>Terriglobia</taxon>
        <taxon>Terriglobales</taxon>
        <taxon>Acidobacteriaceae</taxon>
        <taxon>Granulicella</taxon>
    </lineage>
</organism>
<evidence type="ECO:0000256" key="4">
    <source>
        <dbReference type="SAM" id="SignalP"/>
    </source>
</evidence>
<keyword evidence="5" id="KW-0645">Protease</keyword>
<dbReference type="EMBL" id="FZOU01000002">
    <property type="protein sequence ID" value="SNS73666.1"/>
    <property type="molecule type" value="Genomic_DNA"/>
</dbReference>
<dbReference type="Proteomes" id="UP000198356">
    <property type="component" value="Unassembled WGS sequence"/>
</dbReference>
<protein>
    <submittedName>
        <fullName evidence="5">Carboxypeptidase regulatory-like domain-containing protein</fullName>
    </submittedName>
</protein>
<dbReference type="GO" id="GO:0030246">
    <property type="term" value="F:carbohydrate binding"/>
    <property type="evidence" value="ECO:0007669"/>
    <property type="project" value="InterPro"/>
</dbReference>
<dbReference type="InterPro" id="IPR036942">
    <property type="entry name" value="Beta-barrel_TonB_sf"/>
</dbReference>
<dbReference type="InterPro" id="IPR013784">
    <property type="entry name" value="Carb-bd-like_fold"/>
</dbReference>
<sequence>MLLLFGAAMLMLAPAARAVVTTAAVTGVVQDAQGVAQMGALVQLLAADASPVGTAFTDLHGHYLIRNVRPGTYQVRASATLFVPTTRGNLQLRTGARTVVNLTLATLFDTSSWLPAERRRSDEPADDWRWTLRSSANRPILRVLGDGTLVLASAETPTPRMQGARVAVTGGDGGFGNGGVHSVVSAARMRKDGADILLRADIGSPGFQAGDVASNEVALGYERPIGLAGSARTVLSYRSHPEIIAPDGSRGVALLEMGGSQQTSFGDLIDMEFGGSLRGIHTATGDGFSSSPFVRLTAHPAGTWTLRYRMATSKDLQSAEDLSPQGDLPALAVLPTGKVLLEKGRHQEIAISHGAGSGVIQVSVYHDVLDRMAVNGLANRLELGGVPTGGFMLDQISGNFRALRSGYVGNGVQVQASAPLPSGMRATVEYSTGRALGADFRATTSIQNAMSNLTARGGQAAAVSLKGRIKGTGTSLRTMYRFQPSRLVTAVNPYAAFSDQGFLSLSVRQPIRWGNRLPVGLEATIDVTNLLAQGYRPFLSADGQTLYFAQAPRTMQAGLSFSF</sequence>
<dbReference type="AlphaFoldDB" id="A0A239GWS0"/>
<comment type="subcellular location">
    <subcellularLocation>
        <location evidence="1">Cell outer membrane</location>
    </subcellularLocation>
</comment>
<evidence type="ECO:0000256" key="2">
    <source>
        <dbReference type="ARBA" id="ARBA00023136"/>
    </source>
</evidence>
<proteinExistence type="predicted"/>
<evidence type="ECO:0000256" key="1">
    <source>
        <dbReference type="ARBA" id="ARBA00004442"/>
    </source>
</evidence>
<dbReference type="SUPFAM" id="SSF56935">
    <property type="entry name" value="Porins"/>
    <property type="match status" value="1"/>
</dbReference>
<accession>A0A239GWS0</accession>
<keyword evidence="5" id="KW-0378">Hydrolase</keyword>
<dbReference type="Pfam" id="PF13620">
    <property type="entry name" value="CarboxypepD_reg"/>
    <property type="match status" value="1"/>
</dbReference>
<keyword evidence="3" id="KW-0998">Cell outer membrane</keyword>
<name>A0A239GWS0_9BACT</name>
<feature type="chain" id="PRO_5012399020" evidence="4">
    <location>
        <begin position="19"/>
        <end position="563"/>
    </location>
</feature>
<reference evidence="5 6" key="1">
    <citation type="submission" date="2017-06" db="EMBL/GenBank/DDBJ databases">
        <authorList>
            <person name="Kim H.J."/>
            <person name="Triplett B.A."/>
        </authorList>
    </citation>
    <scope>NUCLEOTIDE SEQUENCE [LARGE SCALE GENOMIC DNA]</scope>
    <source>
        <strain evidence="5 6">DSM 18704</strain>
    </source>
</reference>
<dbReference type="Gene3D" id="2.40.170.20">
    <property type="entry name" value="TonB-dependent receptor, beta-barrel domain"/>
    <property type="match status" value="1"/>
</dbReference>
<dbReference type="Gene3D" id="2.60.40.1120">
    <property type="entry name" value="Carboxypeptidase-like, regulatory domain"/>
    <property type="match status" value="1"/>
</dbReference>